<reference evidence="2" key="1">
    <citation type="submission" date="2021-06" db="EMBL/GenBank/DDBJ databases">
        <authorList>
            <person name="Criscuolo A."/>
        </authorList>
    </citation>
    <scope>NUCLEOTIDE SEQUENCE</scope>
    <source>
        <strain evidence="2">CIP111803</strain>
    </source>
</reference>
<name>A0A916NF09_9MICO</name>
<sequence>MRLFRCYPRSPGARRGRPGHWTYLPRPQLHGRWDNSDLYDSWYFSRSAAGAVAESFYSKRRWIPEVFLTATGQARAIAEFEFSGAELLDLDDAETLLELGVAPSRVVVQDPGVTQELARRIFASHGEDRAGLSWWSSQLPSEVSVLLWGRDGQPPAGLRLVGIQSLTAEHPAVIEAADRLYRVLG</sequence>
<evidence type="ECO:0000313" key="2">
    <source>
        <dbReference type="EMBL" id="CAG7595619.1"/>
    </source>
</evidence>
<dbReference type="Pfam" id="PF08808">
    <property type="entry name" value="RES"/>
    <property type="match status" value="1"/>
</dbReference>
<dbReference type="Proteomes" id="UP000693892">
    <property type="component" value="Unassembled WGS sequence"/>
</dbReference>
<evidence type="ECO:0000313" key="3">
    <source>
        <dbReference type="Proteomes" id="UP000693892"/>
    </source>
</evidence>
<dbReference type="SMART" id="SM00953">
    <property type="entry name" value="RES"/>
    <property type="match status" value="1"/>
</dbReference>
<proteinExistence type="predicted"/>
<dbReference type="RefSeq" id="WP_218113667.1">
    <property type="nucleotide sequence ID" value="NZ_CAJVAP010000001.1"/>
</dbReference>
<accession>A0A916NF09</accession>
<comment type="caution">
    <text evidence="2">The sequence shown here is derived from an EMBL/GenBank/DDBJ whole genome shotgun (WGS) entry which is preliminary data.</text>
</comment>
<keyword evidence="3" id="KW-1185">Reference proteome</keyword>
<organism evidence="2 3">
    <name type="scientific">Leucobacter soli</name>
    <dbReference type="NCBI Taxonomy" id="2812850"/>
    <lineage>
        <taxon>Bacteria</taxon>
        <taxon>Bacillati</taxon>
        <taxon>Actinomycetota</taxon>
        <taxon>Actinomycetes</taxon>
        <taxon>Micrococcales</taxon>
        <taxon>Microbacteriaceae</taxon>
        <taxon>Leucobacter</taxon>
    </lineage>
</organism>
<evidence type="ECO:0000259" key="1">
    <source>
        <dbReference type="SMART" id="SM00953"/>
    </source>
</evidence>
<dbReference type="AlphaFoldDB" id="A0A916NF09"/>
<dbReference type="EMBL" id="CAJVAP010000001">
    <property type="protein sequence ID" value="CAG7595619.1"/>
    <property type="molecule type" value="Genomic_DNA"/>
</dbReference>
<feature type="domain" description="RES" evidence="1">
    <location>
        <begin position="20"/>
        <end position="161"/>
    </location>
</feature>
<dbReference type="InterPro" id="IPR014914">
    <property type="entry name" value="RES_dom"/>
</dbReference>
<gene>
    <name evidence="2" type="ORF">LEUCIP111803_00050</name>
</gene>
<protein>
    <recommendedName>
        <fullName evidence="1">RES domain-containing protein</fullName>
    </recommendedName>
</protein>